<accession>A0AA88JK03</accession>
<dbReference type="InterPro" id="IPR007942">
    <property type="entry name" value="PLipase-like"/>
</dbReference>
<evidence type="ECO:0000313" key="1">
    <source>
        <dbReference type="EMBL" id="GMN75532.1"/>
    </source>
</evidence>
<reference evidence="1" key="1">
    <citation type="submission" date="2023-07" db="EMBL/GenBank/DDBJ databases">
        <title>draft genome sequence of fig (Ficus carica).</title>
        <authorList>
            <person name="Takahashi T."/>
            <person name="Nishimura K."/>
        </authorList>
    </citation>
    <scope>NUCLEOTIDE SEQUENCE</scope>
</reference>
<feature type="non-terminal residue" evidence="1">
    <location>
        <position position="259"/>
    </location>
</feature>
<comment type="caution">
    <text evidence="1">The sequence shown here is derived from an EMBL/GenBank/DDBJ whole genome shotgun (WGS) entry which is preliminary data.</text>
</comment>
<dbReference type="AlphaFoldDB" id="A0AA88JK03"/>
<protein>
    <submittedName>
        <fullName evidence="1">Uncharacterized protein</fullName>
    </submittedName>
</protein>
<dbReference type="EMBL" id="BTGU01021436">
    <property type="protein sequence ID" value="GMN75532.1"/>
    <property type="molecule type" value="Genomic_DNA"/>
</dbReference>
<dbReference type="Proteomes" id="UP001187192">
    <property type="component" value="Unassembled WGS sequence"/>
</dbReference>
<name>A0AA88JK03_FICCA</name>
<organism evidence="1 2">
    <name type="scientific">Ficus carica</name>
    <name type="common">Common fig</name>
    <dbReference type="NCBI Taxonomy" id="3494"/>
    <lineage>
        <taxon>Eukaryota</taxon>
        <taxon>Viridiplantae</taxon>
        <taxon>Streptophyta</taxon>
        <taxon>Embryophyta</taxon>
        <taxon>Tracheophyta</taxon>
        <taxon>Spermatophyta</taxon>
        <taxon>Magnoliopsida</taxon>
        <taxon>eudicotyledons</taxon>
        <taxon>Gunneridae</taxon>
        <taxon>Pentapetalae</taxon>
        <taxon>rosids</taxon>
        <taxon>fabids</taxon>
        <taxon>Rosales</taxon>
        <taxon>Moraceae</taxon>
        <taxon>Ficeae</taxon>
        <taxon>Ficus</taxon>
    </lineage>
</organism>
<dbReference type="Pfam" id="PF05278">
    <property type="entry name" value="PEARLI-4"/>
    <property type="match status" value="1"/>
</dbReference>
<proteinExistence type="predicted"/>
<sequence>MVQTNSFYYYDQITNILKGDLRYVKLKTVGADFWELPDNQLQQFNKLTEEDQPKSSLTFRDLLNKLPGDELDWFRDDFEWETSTDEEENKGKQEVSESNTHQHLLDLGDESIDELLRFSSFTQEDFRNFTSALEENYYERKLKIKSSDLAMKIVDVEGYMVPFTLAPVLKMLLHKYGDISRNSNRSLEMKSIAFCFVCKVVKQLHSTIVLNITKDLLLDWYFYWGFASTWRVKFDVKFLKAHLERIARAYFGFQLTKLE</sequence>
<gene>
    <name evidence="1" type="ORF">TIFTF001_056623</name>
</gene>
<keyword evidence="2" id="KW-1185">Reference proteome</keyword>
<evidence type="ECO:0000313" key="2">
    <source>
        <dbReference type="Proteomes" id="UP001187192"/>
    </source>
</evidence>